<comment type="subcellular location">
    <subcellularLocation>
        <location evidence="1">Membrane</location>
        <topology evidence="1">Multi-pass membrane protein</topology>
    </subcellularLocation>
</comment>
<feature type="transmembrane region" description="Helical" evidence="5">
    <location>
        <begin position="535"/>
        <end position="553"/>
    </location>
</feature>
<dbReference type="Gene3D" id="2.120.10.30">
    <property type="entry name" value="TolB, C-terminal domain"/>
    <property type="match status" value="2"/>
</dbReference>
<dbReference type="SUPFAM" id="SSF101898">
    <property type="entry name" value="NHL repeat"/>
    <property type="match status" value="1"/>
</dbReference>
<evidence type="ECO:0000256" key="4">
    <source>
        <dbReference type="ARBA" id="ARBA00023136"/>
    </source>
</evidence>
<evidence type="ECO:0000256" key="1">
    <source>
        <dbReference type="ARBA" id="ARBA00004141"/>
    </source>
</evidence>
<feature type="transmembrane region" description="Helical" evidence="5">
    <location>
        <begin position="565"/>
        <end position="590"/>
    </location>
</feature>
<keyword evidence="3 5" id="KW-1133">Transmembrane helix</keyword>
<evidence type="ECO:0000256" key="2">
    <source>
        <dbReference type="ARBA" id="ARBA00022692"/>
    </source>
</evidence>
<proteinExistence type="predicted"/>
<name>A0A9D1P6Y0_9FIRM</name>
<keyword evidence="4 5" id="KW-0472">Membrane</keyword>
<dbReference type="Pfam" id="PF04893">
    <property type="entry name" value="Yip1"/>
    <property type="match status" value="1"/>
</dbReference>
<feature type="domain" description="Yip1" evidence="7">
    <location>
        <begin position="479"/>
        <end position="645"/>
    </location>
</feature>
<comment type="caution">
    <text evidence="8">The sequence shown here is derived from an EMBL/GenBank/DDBJ whole genome shotgun (WGS) entry which is preliminary data.</text>
</comment>
<dbReference type="PANTHER" id="PTHR24104">
    <property type="entry name" value="E3 UBIQUITIN-PROTEIN LIGASE NHLRC1-RELATED"/>
    <property type="match status" value="1"/>
</dbReference>
<reference evidence="8" key="2">
    <citation type="journal article" date="2021" name="PeerJ">
        <title>Extensive microbial diversity within the chicken gut microbiome revealed by metagenomics and culture.</title>
        <authorList>
            <person name="Gilroy R."/>
            <person name="Ravi A."/>
            <person name="Getino M."/>
            <person name="Pursley I."/>
            <person name="Horton D.L."/>
            <person name="Alikhan N.F."/>
            <person name="Baker D."/>
            <person name="Gharbi K."/>
            <person name="Hall N."/>
            <person name="Watson M."/>
            <person name="Adriaenssens E.M."/>
            <person name="Foster-Nyarko E."/>
            <person name="Jarju S."/>
            <person name="Secka A."/>
            <person name="Antonio M."/>
            <person name="Oren A."/>
            <person name="Chaudhuri R.R."/>
            <person name="La Ragione R."/>
            <person name="Hildebrand F."/>
            <person name="Pallen M.J."/>
        </authorList>
    </citation>
    <scope>NUCLEOTIDE SEQUENCE</scope>
    <source>
        <strain evidence="8">CHK183-6373</strain>
    </source>
</reference>
<evidence type="ECO:0000256" key="5">
    <source>
        <dbReference type="SAM" id="Phobius"/>
    </source>
</evidence>
<dbReference type="AlphaFoldDB" id="A0A9D1P6Y0"/>
<dbReference type="InterPro" id="IPR006977">
    <property type="entry name" value="Yip1_dom"/>
</dbReference>
<feature type="transmembrane region" description="Helical" evidence="5">
    <location>
        <begin position="629"/>
        <end position="657"/>
    </location>
</feature>
<reference evidence="8" key="1">
    <citation type="submission" date="2020-10" db="EMBL/GenBank/DDBJ databases">
        <authorList>
            <person name="Gilroy R."/>
        </authorList>
    </citation>
    <scope>NUCLEOTIDE SEQUENCE</scope>
    <source>
        <strain evidence="8">CHK183-6373</strain>
    </source>
</reference>
<feature type="transmembrane region" description="Helical" evidence="5">
    <location>
        <begin position="494"/>
        <end position="515"/>
    </location>
</feature>
<dbReference type="InterPro" id="IPR011042">
    <property type="entry name" value="6-blade_b-propeller_TolB-like"/>
</dbReference>
<protein>
    <submittedName>
        <fullName evidence="8">YIP1 family protein</fullName>
    </submittedName>
</protein>
<dbReference type="PANTHER" id="PTHR24104:SF25">
    <property type="entry name" value="PROTEIN LIN-41"/>
    <property type="match status" value="1"/>
</dbReference>
<feature type="transmembrane region" description="Helical" evidence="5">
    <location>
        <begin position="596"/>
        <end position="617"/>
    </location>
</feature>
<gene>
    <name evidence="8" type="ORF">IAA64_04390</name>
</gene>
<dbReference type="SUPFAM" id="SSF48452">
    <property type="entry name" value="TPR-like"/>
    <property type="match status" value="1"/>
</dbReference>
<dbReference type="CDD" id="cd05819">
    <property type="entry name" value="NHL"/>
    <property type="match status" value="1"/>
</dbReference>
<evidence type="ECO:0000313" key="9">
    <source>
        <dbReference type="Proteomes" id="UP000886884"/>
    </source>
</evidence>
<keyword evidence="2 5" id="KW-0812">Transmembrane</keyword>
<dbReference type="InterPro" id="IPR011990">
    <property type="entry name" value="TPR-like_helical_dom_sf"/>
</dbReference>
<feature type="transmembrane region" description="Helical" evidence="5">
    <location>
        <begin position="425"/>
        <end position="442"/>
    </location>
</feature>
<sequence>MGMRRLLACILAAWLLPVTALAGEAPYYTMTETFDGQTVYSQIGYLPDETFREFGDLALKRPADLFVDEQDRLFISDEGNDRVIMATADGQTLRIFGEEEFKEPGGIFVRNGKLYAADSRLEEVLVFDTGTGELVFRLAHPQTPLYGVNAKFEPLKVAVDDAGSIYVISKGNTNGIAQFSADGAFLGYFGANDTDLSLMEKLQRLTYTQEQLEQLKRVVPPTPTSLDMDTHNLIYTVTAGVSGMKRLNMAGRNIMDPTNQGFDNAVDIVVGAQENIYLINEQGFIMEFTRDGRMLFLFGGQDNDRTRTGLFVATVAIDVDSRGRLYVLDRDKELVQRFAITDYAALVHEALALYQDGRYAESREPWEQVLALNSMFDYAQMGLGRAYYKLEMYDEALTASRLGGDKDGYSDSFWEVRNVWLQEHIIAVLGCLVALAVLRALWKRLRVRWSPTRAVANGFHRVGQVPLLAQLHFITYFPRNPADAFYGVKYEKKVSVLSATLLYIALVVIFIVNKYSCAFLFKTVRDGQFDVGMDLALVVGGIALFLIACNLICSIRDGEGTFKQMYCALAYALGPYILLTPLRFVLTFVLTYNEAFLISLVDLVAAVLCLVLIVMMVKSLQDYSFSETFVTLLLTLFTMLMIVIALIIAAALVAQLWEFVSAVWKEAIFYNES</sequence>
<evidence type="ECO:0000256" key="6">
    <source>
        <dbReference type="SAM" id="SignalP"/>
    </source>
</evidence>
<dbReference type="EMBL" id="DVOT01000075">
    <property type="protein sequence ID" value="HIV27182.1"/>
    <property type="molecule type" value="Genomic_DNA"/>
</dbReference>
<feature type="chain" id="PRO_5039095000" evidence="6">
    <location>
        <begin position="23"/>
        <end position="673"/>
    </location>
</feature>
<dbReference type="GO" id="GO:0008270">
    <property type="term" value="F:zinc ion binding"/>
    <property type="evidence" value="ECO:0007669"/>
    <property type="project" value="UniProtKB-KW"/>
</dbReference>
<dbReference type="GO" id="GO:0016020">
    <property type="term" value="C:membrane"/>
    <property type="evidence" value="ECO:0007669"/>
    <property type="project" value="UniProtKB-SubCell"/>
</dbReference>
<evidence type="ECO:0000313" key="8">
    <source>
        <dbReference type="EMBL" id="HIV27182.1"/>
    </source>
</evidence>
<dbReference type="Proteomes" id="UP000886884">
    <property type="component" value="Unassembled WGS sequence"/>
</dbReference>
<dbReference type="InterPro" id="IPR050952">
    <property type="entry name" value="TRIM-NHL_E3_ligases"/>
</dbReference>
<feature type="signal peptide" evidence="6">
    <location>
        <begin position="1"/>
        <end position="22"/>
    </location>
</feature>
<organism evidence="8 9">
    <name type="scientific">Candidatus Ornithocaccomicrobium faecavium</name>
    <dbReference type="NCBI Taxonomy" id="2840890"/>
    <lineage>
        <taxon>Bacteria</taxon>
        <taxon>Bacillati</taxon>
        <taxon>Bacillota</taxon>
        <taxon>Clostridia</taxon>
        <taxon>Candidatus Ornithocaccomicrobium</taxon>
    </lineage>
</organism>
<evidence type="ECO:0000259" key="7">
    <source>
        <dbReference type="Pfam" id="PF04893"/>
    </source>
</evidence>
<keyword evidence="6" id="KW-0732">Signal</keyword>
<evidence type="ECO:0000256" key="3">
    <source>
        <dbReference type="ARBA" id="ARBA00022989"/>
    </source>
</evidence>
<accession>A0A9D1P6Y0</accession>